<keyword evidence="10" id="KW-1185">Reference proteome</keyword>
<proteinExistence type="predicted"/>
<evidence type="ECO:0000256" key="6">
    <source>
        <dbReference type="SAM" id="MobiDB-lite"/>
    </source>
</evidence>
<evidence type="ECO:0000256" key="7">
    <source>
        <dbReference type="SAM" id="Phobius"/>
    </source>
</evidence>
<evidence type="ECO:0000313" key="10">
    <source>
        <dbReference type="Proteomes" id="UP001054902"/>
    </source>
</evidence>
<dbReference type="PANTHER" id="PTHR23112:SF0">
    <property type="entry name" value="TRANSMEMBRANE PROTEIN 116"/>
    <property type="match status" value="1"/>
</dbReference>
<feature type="compositionally biased region" description="Basic and acidic residues" evidence="6">
    <location>
        <begin position="253"/>
        <end position="264"/>
    </location>
</feature>
<feature type="domain" description="Frizzled/Smoothened 7TM" evidence="8">
    <location>
        <begin position="10"/>
        <end position="163"/>
    </location>
</feature>
<feature type="transmembrane region" description="Helical" evidence="7">
    <location>
        <begin position="6"/>
        <end position="32"/>
    </location>
</feature>
<dbReference type="SUPFAM" id="SSF81321">
    <property type="entry name" value="Family A G protein-coupled receptor-like"/>
    <property type="match status" value="1"/>
</dbReference>
<organism evidence="9 10">
    <name type="scientific">Chaetoceros tenuissimus</name>
    <dbReference type="NCBI Taxonomy" id="426638"/>
    <lineage>
        <taxon>Eukaryota</taxon>
        <taxon>Sar</taxon>
        <taxon>Stramenopiles</taxon>
        <taxon>Ochrophyta</taxon>
        <taxon>Bacillariophyta</taxon>
        <taxon>Coscinodiscophyceae</taxon>
        <taxon>Chaetocerotophycidae</taxon>
        <taxon>Chaetocerotales</taxon>
        <taxon>Chaetocerotaceae</taxon>
        <taxon>Chaetoceros</taxon>
    </lineage>
</organism>
<evidence type="ECO:0000256" key="5">
    <source>
        <dbReference type="ARBA" id="ARBA00023170"/>
    </source>
</evidence>
<keyword evidence="3 7" id="KW-1133">Transmembrane helix</keyword>
<keyword evidence="5" id="KW-0675">Receptor</keyword>
<feature type="transmembrane region" description="Helical" evidence="7">
    <location>
        <begin position="44"/>
        <end position="66"/>
    </location>
</feature>
<dbReference type="EMBL" id="BLLK01000051">
    <property type="protein sequence ID" value="GFH56289.1"/>
    <property type="molecule type" value="Genomic_DNA"/>
</dbReference>
<evidence type="ECO:0000256" key="2">
    <source>
        <dbReference type="ARBA" id="ARBA00022692"/>
    </source>
</evidence>
<dbReference type="GO" id="GO:0007166">
    <property type="term" value="P:cell surface receptor signaling pathway"/>
    <property type="evidence" value="ECO:0007669"/>
    <property type="project" value="InterPro"/>
</dbReference>
<dbReference type="PANTHER" id="PTHR23112">
    <property type="entry name" value="G PROTEIN-COUPLED RECEPTOR 157-RELATED"/>
    <property type="match status" value="1"/>
</dbReference>
<feature type="transmembrane region" description="Helical" evidence="7">
    <location>
        <begin position="86"/>
        <end position="108"/>
    </location>
</feature>
<dbReference type="GO" id="GO:0005886">
    <property type="term" value="C:plasma membrane"/>
    <property type="evidence" value="ECO:0007669"/>
    <property type="project" value="TreeGrafter"/>
</dbReference>
<keyword evidence="4 7" id="KW-0472">Membrane</keyword>
<dbReference type="GO" id="GO:0007189">
    <property type="term" value="P:adenylate cyclase-activating G protein-coupled receptor signaling pathway"/>
    <property type="evidence" value="ECO:0007669"/>
    <property type="project" value="TreeGrafter"/>
</dbReference>
<evidence type="ECO:0000256" key="4">
    <source>
        <dbReference type="ARBA" id="ARBA00023136"/>
    </source>
</evidence>
<evidence type="ECO:0000313" key="9">
    <source>
        <dbReference type="EMBL" id="GFH56289.1"/>
    </source>
</evidence>
<dbReference type="Gene3D" id="1.20.1070.10">
    <property type="entry name" value="Rhodopsin 7-helix transmembrane proteins"/>
    <property type="match status" value="1"/>
</dbReference>
<dbReference type="AlphaFoldDB" id="A0AAD3D230"/>
<sequence>MVPKNIIAAQIVRSITASVSFSSSSFLCFTIWRSPNRLSSPYSRIIFGLSIADIFQSTGLLLGQVLSPADTTDAIFSRGTITSCEAIGYIFIVGSVAILWYTLFLTYYFLRRVKYQKKPHEFAQQEEYYITLFIWIYPFVLAITVLKLEQINATRYGSTCYITPDPWYCLNDEEIECPSNEEGGTKSPNLGLLQSVILAGGEIPSLIDYDLSVHRSIDESRIARWAHRLGFNTNSANLDQVMDNYIRELCQKELEDENTPRESSKNSSKRVQFEDDVQNISFSEPEKSSIYIA</sequence>
<evidence type="ECO:0000259" key="8">
    <source>
        <dbReference type="Pfam" id="PF01534"/>
    </source>
</evidence>
<keyword evidence="2 7" id="KW-0812">Transmembrane</keyword>
<dbReference type="Pfam" id="PF01534">
    <property type="entry name" value="Frizzled"/>
    <property type="match status" value="1"/>
</dbReference>
<evidence type="ECO:0000256" key="3">
    <source>
        <dbReference type="ARBA" id="ARBA00022989"/>
    </source>
</evidence>
<feature type="region of interest" description="Disordered" evidence="6">
    <location>
        <begin position="253"/>
        <end position="293"/>
    </location>
</feature>
<evidence type="ECO:0000256" key="1">
    <source>
        <dbReference type="ARBA" id="ARBA00004141"/>
    </source>
</evidence>
<reference evidence="9 10" key="1">
    <citation type="journal article" date="2021" name="Sci. Rep.">
        <title>The genome of the diatom Chaetoceros tenuissimus carries an ancient integrated fragment of an extant virus.</title>
        <authorList>
            <person name="Hongo Y."/>
            <person name="Kimura K."/>
            <person name="Takaki Y."/>
            <person name="Yoshida Y."/>
            <person name="Baba S."/>
            <person name="Kobayashi G."/>
            <person name="Nagasaki K."/>
            <person name="Hano T."/>
            <person name="Tomaru Y."/>
        </authorList>
    </citation>
    <scope>NUCLEOTIDE SEQUENCE [LARGE SCALE GENOMIC DNA]</scope>
    <source>
        <strain evidence="9 10">NIES-3715</strain>
    </source>
</reference>
<feature type="transmembrane region" description="Helical" evidence="7">
    <location>
        <begin position="128"/>
        <end position="146"/>
    </location>
</feature>
<comment type="caution">
    <text evidence="9">The sequence shown here is derived from an EMBL/GenBank/DDBJ whole genome shotgun (WGS) entry which is preliminary data.</text>
</comment>
<gene>
    <name evidence="9" type="ORF">CTEN210_12765</name>
</gene>
<dbReference type="Proteomes" id="UP001054902">
    <property type="component" value="Unassembled WGS sequence"/>
</dbReference>
<dbReference type="InterPro" id="IPR000539">
    <property type="entry name" value="Frizzled/Smoothened_7TM"/>
</dbReference>
<accession>A0AAD3D230</accession>
<dbReference type="GO" id="GO:0004930">
    <property type="term" value="F:G protein-coupled receptor activity"/>
    <property type="evidence" value="ECO:0007669"/>
    <property type="project" value="TreeGrafter"/>
</dbReference>
<protein>
    <recommendedName>
        <fullName evidence="8">Frizzled/Smoothened 7TM domain-containing protein</fullName>
    </recommendedName>
</protein>
<comment type="subcellular location">
    <subcellularLocation>
        <location evidence="1">Membrane</location>
        <topology evidence="1">Multi-pass membrane protein</topology>
    </subcellularLocation>
</comment>
<name>A0AAD3D230_9STRA</name>